<keyword evidence="2" id="KW-1185">Reference proteome</keyword>
<dbReference type="SUPFAM" id="SSF53213">
    <property type="entry name" value="LigB-like"/>
    <property type="match status" value="1"/>
</dbReference>
<reference evidence="1" key="1">
    <citation type="submission" date="2023-03" db="EMBL/GenBank/DDBJ databases">
        <title>Massive genome expansion in bonnet fungi (Mycena s.s.) driven by repeated elements and novel gene families across ecological guilds.</title>
        <authorList>
            <consortium name="Lawrence Berkeley National Laboratory"/>
            <person name="Harder C.B."/>
            <person name="Miyauchi S."/>
            <person name="Viragh M."/>
            <person name="Kuo A."/>
            <person name="Thoen E."/>
            <person name="Andreopoulos B."/>
            <person name="Lu D."/>
            <person name="Skrede I."/>
            <person name="Drula E."/>
            <person name="Henrissat B."/>
            <person name="Morin E."/>
            <person name="Kohler A."/>
            <person name="Barry K."/>
            <person name="LaButti K."/>
            <person name="Morin E."/>
            <person name="Salamov A."/>
            <person name="Lipzen A."/>
            <person name="Mereny Z."/>
            <person name="Hegedus B."/>
            <person name="Baldrian P."/>
            <person name="Stursova M."/>
            <person name="Weitz H."/>
            <person name="Taylor A."/>
            <person name="Grigoriev I.V."/>
            <person name="Nagy L.G."/>
            <person name="Martin F."/>
            <person name="Kauserud H."/>
        </authorList>
    </citation>
    <scope>NUCLEOTIDE SEQUENCE</scope>
    <source>
        <strain evidence="1">9284</strain>
    </source>
</reference>
<protein>
    <submittedName>
        <fullName evidence="1">Uncharacterized protein</fullName>
    </submittedName>
</protein>
<dbReference type="Gene3D" id="3.40.830.10">
    <property type="entry name" value="LigB-like"/>
    <property type="match status" value="1"/>
</dbReference>
<evidence type="ECO:0000313" key="1">
    <source>
        <dbReference type="EMBL" id="KAJ7609688.1"/>
    </source>
</evidence>
<evidence type="ECO:0000313" key="2">
    <source>
        <dbReference type="Proteomes" id="UP001221142"/>
    </source>
</evidence>
<organism evidence="1 2">
    <name type="scientific">Roridomyces roridus</name>
    <dbReference type="NCBI Taxonomy" id="1738132"/>
    <lineage>
        <taxon>Eukaryota</taxon>
        <taxon>Fungi</taxon>
        <taxon>Dikarya</taxon>
        <taxon>Basidiomycota</taxon>
        <taxon>Agaricomycotina</taxon>
        <taxon>Agaricomycetes</taxon>
        <taxon>Agaricomycetidae</taxon>
        <taxon>Agaricales</taxon>
        <taxon>Marasmiineae</taxon>
        <taxon>Mycenaceae</taxon>
        <taxon>Roridomyces</taxon>
    </lineage>
</organism>
<proteinExistence type="predicted"/>
<sequence>MNFDSFSPETAKPVHIEFDRAVVQAVKVEDDAARKTTFVNLFQHPGFSESHPRADHFVPMYVAAGAGDGGAVRLVTDIYSSETIAFGL</sequence>
<comment type="caution">
    <text evidence="1">The sequence shown here is derived from an EMBL/GenBank/DDBJ whole genome shotgun (WGS) entry which is preliminary data.</text>
</comment>
<accession>A0AAD7B4E0</accession>
<name>A0AAD7B4E0_9AGAR</name>
<dbReference type="AlphaFoldDB" id="A0AAD7B4E0"/>
<dbReference type="Proteomes" id="UP001221142">
    <property type="component" value="Unassembled WGS sequence"/>
</dbReference>
<dbReference type="EMBL" id="JARKIF010000038">
    <property type="protein sequence ID" value="KAJ7609688.1"/>
    <property type="molecule type" value="Genomic_DNA"/>
</dbReference>
<gene>
    <name evidence="1" type="ORF">FB45DRAFT_1038490</name>
</gene>